<evidence type="ECO:0000313" key="1">
    <source>
        <dbReference type="Proteomes" id="UP000887565"/>
    </source>
</evidence>
<dbReference type="WBParaSite" id="nRc.2.0.1.t35824-RA">
    <property type="protein sequence ID" value="nRc.2.0.1.t35824-RA"/>
    <property type="gene ID" value="nRc.2.0.1.g35824"/>
</dbReference>
<evidence type="ECO:0000313" key="2">
    <source>
        <dbReference type="WBParaSite" id="nRc.2.0.1.t35824-RA"/>
    </source>
</evidence>
<name>A0A915KD29_ROMCU</name>
<reference evidence="2" key="1">
    <citation type="submission" date="2022-11" db="UniProtKB">
        <authorList>
            <consortium name="WormBaseParasite"/>
        </authorList>
    </citation>
    <scope>IDENTIFICATION</scope>
</reference>
<accession>A0A915KD29</accession>
<dbReference type="Proteomes" id="UP000887565">
    <property type="component" value="Unplaced"/>
</dbReference>
<dbReference type="AlphaFoldDB" id="A0A915KD29"/>
<organism evidence="1 2">
    <name type="scientific">Romanomermis culicivorax</name>
    <name type="common">Nematode worm</name>
    <dbReference type="NCBI Taxonomy" id="13658"/>
    <lineage>
        <taxon>Eukaryota</taxon>
        <taxon>Metazoa</taxon>
        <taxon>Ecdysozoa</taxon>
        <taxon>Nematoda</taxon>
        <taxon>Enoplea</taxon>
        <taxon>Dorylaimia</taxon>
        <taxon>Mermithida</taxon>
        <taxon>Mermithoidea</taxon>
        <taxon>Mermithidae</taxon>
        <taxon>Romanomermis</taxon>
    </lineage>
</organism>
<sequence>MEEFPLEFLLFVEAYANKNHYFLPISELLLCALIVEQREHFSMKQGSVIVYNRNTAEDLSI</sequence>
<protein>
    <submittedName>
        <fullName evidence="2">Maturase K</fullName>
    </submittedName>
</protein>
<proteinExistence type="predicted"/>
<keyword evidence="1" id="KW-1185">Reference proteome</keyword>